<reference evidence="2" key="1">
    <citation type="submission" date="2015-08" db="EMBL/GenBank/DDBJ databases">
        <title>Genome sequencing project for genomic taxonomy and phylogenomics of Bacillus-like bacteria.</title>
        <authorList>
            <person name="Liu B."/>
            <person name="Wang J."/>
            <person name="Zhu Y."/>
            <person name="Liu G."/>
            <person name="Chen Q."/>
            <person name="Chen Z."/>
            <person name="Lan J."/>
            <person name="Che J."/>
            <person name="Ge C."/>
            <person name="Shi H."/>
            <person name="Pan Z."/>
            <person name="Liu X."/>
        </authorList>
    </citation>
    <scope>NUCLEOTIDE SEQUENCE [LARGE SCALE GENOMIC DNA]</scope>
    <source>
        <strain evidence="2">FJAT-22460</strain>
    </source>
</reference>
<keyword evidence="2" id="KW-1185">Reference proteome</keyword>
<organism evidence="1 2">
    <name type="scientific">Paenibacillus solani</name>
    <dbReference type="NCBI Taxonomy" id="1705565"/>
    <lineage>
        <taxon>Bacteria</taxon>
        <taxon>Bacillati</taxon>
        <taxon>Bacillota</taxon>
        <taxon>Bacilli</taxon>
        <taxon>Bacillales</taxon>
        <taxon>Paenibacillaceae</taxon>
        <taxon>Paenibacillus</taxon>
    </lineage>
</organism>
<dbReference type="AlphaFoldDB" id="A0A0M1P009"/>
<protein>
    <submittedName>
        <fullName evidence="1">Uncharacterized protein</fullName>
    </submittedName>
</protein>
<proteinExistence type="predicted"/>
<name>A0A0M1P009_9BACL</name>
<dbReference type="EMBL" id="LIUT01000002">
    <property type="protein sequence ID" value="KOR87600.1"/>
    <property type="molecule type" value="Genomic_DNA"/>
</dbReference>
<dbReference type="PATRIC" id="fig|1705565.3.peg.300"/>
<evidence type="ECO:0000313" key="1">
    <source>
        <dbReference type="EMBL" id="KOR87600.1"/>
    </source>
</evidence>
<sequence>MQEYYSLKSDEADGDRDTKSIVLEEHANEIRERCLKSNIDYEYTDDYEVIVKLNSGREKYSVIIDNWLSAVALLEIRFEEYIVINNYLAICDYKSGYIEAIIEPIHTSLIVMYRKLFGINSVREVTAISPIQLTQETDSGKIEIELGAASREIAVLLNKNLRRSGSISLKIKGLNISTHDKALEVLQKVSDSLFFQIDLKFKLPIILSKQYNSVSFGMVPNQADVSMLEFPNMQYNMESISLYWYARSARRMPLLQYLAYYQAIEFYYPIYSDVNAKKTLKNMLKDPMFNVNNDVNLTKLINSLRLKLGKGYSNEKTQLMSTLNECIELIELREFLDSNTRREEFFSYKLQDGKKPQAKRLTDIKLSSSMPDNELINALRDRIYNIRCKIVHSKSNESEEDIEIILPFSKEADLLVYDIELIKFIAQKVIISSSNQMFL</sequence>
<dbReference type="Proteomes" id="UP000036932">
    <property type="component" value="Unassembled WGS sequence"/>
</dbReference>
<evidence type="ECO:0000313" key="2">
    <source>
        <dbReference type="Proteomes" id="UP000036932"/>
    </source>
</evidence>
<gene>
    <name evidence="1" type="ORF">AM231_16990</name>
</gene>
<accession>A0A0M1P009</accession>
<comment type="caution">
    <text evidence="1">The sequence shown here is derived from an EMBL/GenBank/DDBJ whole genome shotgun (WGS) entry which is preliminary data.</text>
</comment>
<dbReference type="OrthoDB" id="2988509at2"/>
<dbReference type="RefSeq" id="WP_054403751.1">
    <property type="nucleotide sequence ID" value="NZ_LIUT01000002.1"/>
</dbReference>